<evidence type="ECO:0000313" key="3">
    <source>
        <dbReference type="Proteomes" id="UP000177698"/>
    </source>
</evidence>
<name>A0A1F7I8W2_9BACT</name>
<comment type="caution">
    <text evidence="2">The sequence shown here is derived from an EMBL/GenBank/DDBJ whole genome shotgun (WGS) entry which is preliminary data.</text>
</comment>
<accession>A0A1F7I8W2</accession>
<sequence>MERIVYVAKPKKRPSQEVIKKRQLQREVREILREHAKDQAGRGGISPEKKREINKITRTTPS</sequence>
<evidence type="ECO:0000313" key="2">
    <source>
        <dbReference type="EMBL" id="OGK39793.1"/>
    </source>
</evidence>
<evidence type="ECO:0000256" key="1">
    <source>
        <dbReference type="SAM" id="MobiDB-lite"/>
    </source>
</evidence>
<organism evidence="2 3">
    <name type="scientific">Candidatus Roizmanbacteria bacterium RIFCSPLOWO2_01_FULL_37_12</name>
    <dbReference type="NCBI Taxonomy" id="1802056"/>
    <lineage>
        <taxon>Bacteria</taxon>
        <taxon>Candidatus Roizmaniibacteriota</taxon>
    </lineage>
</organism>
<dbReference type="AlphaFoldDB" id="A0A1F7I8W2"/>
<dbReference type="Proteomes" id="UP000177698">
    <property type="component" value="Unassembled WGS sequence"/>
</dbReference>
<feature type="region of interest" description="Disordered" evidence="1">
    <location>
        <begin position="34"/>
        <end position="62"/>
    </location>
</feature>
<gene>
    <name evidence="2" type="ORF">A2954_05210</name>
</gene>
<proteinExistence type="predicted"/>
<dbReference type="EMBL" id="MGAG01000037">
    <property type="protein sequence ID" value="OGK39793.1"/>
    <property type="molecule type" value="Genomic_DNA"/>
</dbReference>
<protein>
    <submittedName>
        <fullName evidence="2">Uncharacterized protein</fullName>
    </submittedName>
</protein>
<reference evidence="2 3" key="1">
    <citation type="journal article" date="2016" name="Nat. Commun.">
        <title>Thousands of microbial genomes shed light on interconnected biogeochemical processes in an aquifer system.</title>
        <authorList>
            <person name="Anantharaman K."/>
            <person name="Brown C.T."/>
            <person name="Hug L.A."/>
            <person name="Sharon I."/>
            <person name="Castelle C.J."/>
            <person name="Probst A.J."/>
            <person name="Thomas B.C."/>
            <person name="Singh A."/>
            <person name="Wilkins M.J."/>
            <person name="Karaoz U."/>
            <person name="Brodie E.L."/>
            <person name="Williams K.H."/>
            <person name="Hubbard S.S."/>
            <person name="Banfield J.F."/>
        </authorList>
    </citation>
    <scope>NUCLEOTIDE SEQUENCE [LARGE SCALE GENOMIC DNA]</scope>
</reference>